<reference evidence="3" key="1">
    <citation type="submission" date="2019-08" db="EMBL/GenBank/DDBJ databases">
        <title>Complete genome sequence of a mangrove-derived Streptomyces xiamenensis.</title>
        <authorList>
            <person name="Xu J."/>
        </authorList>
    </citation>
    <scope>NUCLEOTIDE SEQUENCE</scope>
    <source>
        <strain evidence="3">318</strain>
    </source>
</reference>
<dbReference type="KEGG" id="sxi:SXIM_32890"/>
<keyword evidence="2" id="KW-0472">Membrane</keyword>
<dbReference type="Proteomes" id="UP000034034">
    <property type="component" value="Chromosome"/>
</dbReference>
<feature type="region of interest" description="Disordered" evidence="1">
    <location>
        <begin position="1"/>
        <end position="169"/>
    </location>
</feature>
<accession>A0A0F7FWH0</accession>
<sequence>MTSRNGRDDEAREGVVLPSHRGPWDDPGAETVTAPTVGQPWGQPWGPDQRNPVTAQPAHPPEQAPYQPQPGHQAHPSQQPYEPHQQYPSQPPRQQPGAGRHALPQQATPPMPSTPPAGPDEAATQMIPPITGGTSRPEAGGDYHPATQLVPQITGDTPPPPQHHEAATQLIQPITDADPHGAATQLIPPVVADTSTAKLRQLPAPGGAVDSEGATQLIPPIKDVESTTRLRAVTRPAGGGGRHGRPAGHAAPPAGPASSSGIEATQMMPPITDAGPPPAPHGRRAAPAGPAGPPHGGRAAARRAAGPAPSARNSPALLIAAVVIGCAIVGLAAGALLGGGEGSGDDGPGSTEQDGILNGGPEAEGTREDGAGAPEDEHALAQAQAQALSDLLEDSSGSRESVIAAVDHIKTCDRLGEAAEDLRAAGEERNGLVTRLDELALDRLPDHQSLSDALREAWQASAAADYSYAAWAEELKDNRKACRGGSPRHTDNASQAEQSSGQATSAKERAATLWNPVAGQYGLPTRDASQL</sequence>
<feature type="transmembrane region" description="Helical" evidence="2">
    <location>
        <begin position="316"/>
        <end position="337"/>
    </location>
</feature>
<feature type="compositionally biased region" description="Basic and acidic residues" evidence="1">
    <location>
        <begin position="1"/>
        <end position="13"/>
    </location>
</feature>
<feature type="region of interest" description="Disordered" evidence="1">
    <location>
        <begin position="234"/>
        <end position="311"/>
    </location>
</feature>
<protein>
    <submittedName>
        <fullName evidence="3">Membrane protein</fullName>
    </submittedName>
</protein>
<dbReference type="PATRIC" id="fig|408015.6.peg.3329"/>
<dbReference type="STRING" id="408015.SXIM_32890"/>
<proteinExistence type="predicted"/>
<feature type="compositionally biased region" description="Low complexity" evidence="1">
    <location>
        <begin position="380"/>
        <end position="390"/>
    </location>
</feature>
<feature type="compositionally biased region" description="Low complexity" evidence="1">
    <location>
        <begin position="296"/>
        <end position="311"/>
    </location>
</feature>
<dbReference type="HOGENOM" id="CLU_509881_0_0_11"/>
<feature type="region of interest" description="Disordered" evidence="1">
    <location>
        <begin position="341"/>
        <end position="393"/>
    </location>
</feature>
<feature type="compositionally biased region" description="Pro residues" evidence="1">
    <location>
        <begin position="107"/>
        <end position="118"/>
    </location>
</feature>
<feature type="compositionally biased region" description="Basic and acidic residues" evidence="1">
    <location>
        <begin position="364"/>
        <end position="379"/>
    </location>
</feature>
<organism evidence="3 4">
    <name type="scientific">Streptomyces xiamenensis</name>
    <dbReference type="NCBI Taxonomy" id="408015"/>
    <lineage>
        <taxon>Bacteria</taxon>
        <taxon>Bacillati</taxon>
        <taxon>Actinomycetota</taxon>
        <taxon>Actinomycetes</taxon>
        <taxon>Kitasatosporales</taxon>
        <taxon>Streptomycetaceae</taxon>
        <taxon>Streptomyces</taxon>
    </lineage>
</organism>
<keyword evidence="4" id="KW-1185">Reference proteome</keyword>
<gene>
    <name evidence="3" type="ORF">SXIM_32890</name>
</gene>
<dbReference type="EMBL" id="CP009922">
    <property type="protein sequence ID" value="AKG44673.1"/>
    <property type="molecule type" value="Genomic_DNA"/>
</dbReference>
<dbReference type="AlphaFoldDB" id="A0A0F7FWH0"/>
<feature type="compositionally biased region" description="Low complexity" evidence="1">
    <location>
        <begin position="247"/>
        <end position="261"/>
    </location>
</feature>
<evidence type="ECO:0000256" key="2">
    <source>
        <dbReference type="SAM" id="Phobius"/>
    </source>
</evidence>
<evidence type="ECO:0000256" key="1">
    <source>
        <dbReference type="SAM" id="MobiDB-lite"/>
    </source>
</evidence>
<keyword evidence="2" id="KW-1133">Transmembrane helix</keyword>
<keyword evidence="2" id="KW-0812">Transmembrane</keyword>
<evidence type="ECO:0000313" key="3">
    <source>
        <dbReference type="EMBL" id="AKG44673.1"/>
    </source>
</evidence>
<evidence type="ECO:0000313" key="4">
    <source>
        <dbReference type="Proteomes" id="UP000034034"/>
    </source>
</evidence>
<dbReference type="RefSeq" id="WP_052385109.1">
    <property type="nucleotide sequence ID" value="NZ_CP009922.3"/>
</dbReference>
<feature type="region of interest" description="Disordered" evidence="1">
    <location>
        <begin position="480"/>
        <end position="531"/>
    </location>
</feature>
<name>A0A0F7FWH0_9ACTN</name>
<feature type="compositionally biased region" description="Polar residues" evidence="1">
    <location>
        <begin position="492"/>
        <end position="505"/>
    </location>
</feature>